<organism evidence="1 2">
    <name type="scientific">Treponema denticola (strain ATCC 35405 / DSM 14222 / CIP 103919 / JCM 8153 / KCTC 15104)</name>
    <dbReference type="NCBI Taxonomy" id="243275"/>
    <lineage>
        <taxon>Bacteria</taxon>
        <taxon>Pseudomonadati</taxon>
        <taxon>Spirochaetota</taxon>
        <taxon>Spirochaetia</taxon>
        <taxon>Spirochaetales</taxon>
        <taxon>Treponemataceae</taxon>
        <taxon>Treponema</taxon>
    </lineage>
</organism>
<dbReference type="EMBL" id="AE017226">
    <property type="protein sequence ID" value="AAS13290.1"/>
    <property type="molecule type" value="Genomic_DNA"/>
</dbReference>
<gene>
    <name evidence="1" type="ordered locus">TDE_2773</name>
</gene>
<proteinExistence type="predicted"/>
<dbReference type="Proteomes" id="UP000008212">
    <property type="component" value="Chromosome"/>
</dbReference>
<accession>Q73J04</accession>
<sequence length="46" mass="5445">MLSSPGYFLPQKNFVKFAVFPFKLSFLKKVFYSLVMLIPNNFLPVW</sequence>
<name>Q73J04_TREDE</name>
<keyword evidence="2" id="KW-1185">Reference proteome</keyword>
<dbReference type="PaxDb" id="243275-TDE_2773"/>
<evidence type="ECO:0000313" key="2">
    <source>
        <dbReference type="Proteomes" id="UP000008212"/>
    </source>
</evidence>
<protein>
    <submittedName>
        <fullName evidence="1">Uncharacterized protein</fullName>
    </submittedName>
</protein>
<dbReference type="AlphaFoldDB" id="Q73J04"/>
<evidence type="ECO:0000313" key="1">
    <source>
        <dbReference type="EMBL" id="AAS13290.1"/>
    </source>
</evidence>
<dbReference type="KEGG" id="tde:TDE_2773"/>
<dbReference type="HOGENOM" id="CLU_3190268_0_0_12"/>
<reference evidence="1 2" key="1">
    <citation type="journal article" date="2004" name="Proc. Natl. Acad. Sci. U.S.A.">
        <title>Comparison of the genome of the oral pathogen Treponema denticola with other spirochete genomes.</title>
        <authorList>
            <person name="Seshadri R."/>
            <person name="Myers G.S."/>
            <person name="Tettelin H."/>
            <person name="Eisen J.A."/>
            <person name="Heidelberg J.F."/>
            <person name="Dodson R.J."/>
            <person name="Davidsen T.M."/>
            <person name="DeBoy R.T."/>
            <person name="Fouts D.E."/>
            <person name="Haft D.H."/>
            <person name="Selengut J."/>
            <person name="Ren Q."/>
            <person name="Brinkac L.M."/>
            <person name="Madupu R."/>
            <person name="Kolonay J."/>
            <person name="Durkin S.A."/>
            <person name="Daugherty S.C."/>
            <person name="Shetty J."/>
            <person name="Shvartsbeyn A."/>
            <person name="Gebregeorgis E."/>
            <person name="Geer K."/>
            <person name="Tsegaye G."/>
            <person name="Malek J."/>
            <person name="Ayodeji B."/>
            <person name="Shatsman S."/>
            <person name="McLeod M.P."/>
            <person name="Smajs D."/>
            <person name="Howell J.K."/>
            <person name="Pal S."/>
            <person name="Amin A."/>
            <person name="Vashisth P."/>
            <person name="McNeill T.Z."/>
            <person name="Xiang Q."/>
            <person name="Sodergren E."/>
            <person name="Baca E."/>
            <person name="Weinstock G.M."/>
            <person name="Norris S.J."/>
            <person name="Fraser C.M."/>
            <person name="Paulsen I.T."/>
        </authorList>
    </citation>
    <scope>NUCLEOTIDE SEQUENCE [LARGE SCALE GENOMIC DNA]</scope>
    <source>
        <strain evidence="2">ATCC 35405 / DSM 14222 / CIP 103919 / JCM 8153 / KCTC 15104</strain>
    </source>
</reference>
<dbReference type="STRING" id="243275.TDE_2773"/>